<dbReference type="Proteomes" id="UP000664169">
    <property type="component" value="Unassembled WGS sequence"/>
</dbReference>
<reference evidence="1" key="1">
    <citation type="submission" date="2021-03" db="EMBL/GenBank/DDBJ databases">
        <authorList>
            <person name="Tagirdzhanova G."/>
        </authorList>
    </citation>
    <scope>NUCLEOTIDE SEQUENCE</scope>
</reference>
<dbReference type="PANTHER" id="PTHR47784">
    <property type="entry name" value="STEROL UPTAKE CONTROL PROTEIN 2"/>
    <property type="match status" value="1"/>
</dbReference>
<protein>
    <submittedName>
        <fullName evidence="1">Uncharacterized protein</fullName>
    </submittedName>
</protein>
<keyword evidence="2" id="KW-1185">Reference proteome</keyword>
<comment type="caution">
    <text evidence="1">The sequence shown here is derived from an EMBL/GenBank/DDBJ whole genome shotgun (WGS) entry which is preliminary data.</text>
</comment>
<proteinExistence type="predicted"/>
<dbReference type="GO" id="GO:0001228">
    <property type="term" value="F:DNA-binding transcription activator activity, RNA polymerase II-specific"/>
    <property type="evidence" value="ECO:0007669"/>
    <property type="project" value="TreeGrafter"/>
</dbReference>
<name>A0A8H3EEN9_9LECA</name>
<dbReference type="InterPro" id="IPR053157">
    <property type="entry name" value="Sterol_Uptake_Regulator"/>
</dbReference>
<gene>
    <name evidence="1" type="ORF">GOMPHAMPRED_003356</name>
</gene>
<organism evidence="1 2">
    <name type="scientific">Gomphillus americanus</name>
    <dbReference type="NCBI Taxonomy" id="1940652"/>
    <lineage>
        <taxon>Eukaryota</taxon>
        <taxon>Fungi</taxon>
        <taxon>Dikarya</taxon>
        <taxon>Ascomycota</taxon>
        <taxon>Pezizomycotina</taxon>
        <taxon>Lecanoromycetes</taxon>
        <taxon>OSLEUM clade</taxon>
        <taxon>Ostropomycetidae</taxon>
        <taxon>Ostropales</taxon>
        <taxon>Graphidaceae</taxon>
        <taxon>Gomphilloideae</taxon>
        <taxon>Gomphillus</taxon>
    </lineage>
</organism>
<dbReference type="PANTHER" id="PTHR47784:SF9">
    <property type="entry name" value="ZN(II)2CYS6 TRANSCRIPTION FACTOR (EUROFUNG)"/>
    <property type="match status" value="1"/>
</dbReference>
<evidence type="ECO:0000313" key="1">
    <source>
        <dbReference type="EMBL" id="CAF9905756.1"/>
    </source>
</evidence>
<accession>A0A8H3EEN9</accession>
<dbReference type="AlphaFoldDB" id="A0A8H3EEN9"/>
<evidence type="ECO:0000313" key="2">
    <source>
        <dbReference type="Proteomes" id="UP000664169"/>
    </source>
</evidence>
<dbReference type="OrthoDB" id="416217at2759"/>
<dbReference type="EMBL" id="CAJPDQ010000002">
    <property type="protein sequence ID" value="CAF9905756.1"/>
    <property type="molecule type" value="Genomic_DNA"/>
</dbReference>
<sequence>MGSPPIVAVYQREIVRLALSHPYLMHVVLWLSMLHKRVMDQNKVTSEELRHSQRAIALFNQIISNPIPNSGRDAVFATATLMNSIFFASIDVWDPAASWPMKSTKTLQWLRLQAGVALTIQVANPNRLGGIFAELFQYVERDTDCLVPAVLQNLFKTRMDSPYLRSVQLLAPLLTLKCTVENVMYYLPFIGRMSIDLIELLERRDEQALLLLGMWYSLVAESNQWWLAKRAKVELAAIELFLTCRGALIPADVFLLISRSVPQIEGDPPRGSQEVTIASNI</sequence>